<feature type="transmembrane region" description="Helical" evidence="1">
    <location>
        <begin position="20"/>
        <end position="40"/>
    </location>
</feature>
<reference evidence="2" key="1">
    <citation type="submission" date="2019-12" db="EMBL/GenBank/DDBJ databases">
        <title>An insight into the sialome of adult female Ixodes ricinus ticks feeding for 6 days.</title>
        <authorList>
            <person name="Perner J."/>
            <person name="Ribeiro J.M.C."/>
        </authorList>
    </citation>
    <scope>NUCLEOTIDE SEQUENCE</scope>
    <source>
        <strain evidence="2">Semi-engorged</strain>
        <tissue evidence="2">Salivary glands</tissue>
    </source>
</reference>
<dbReference type="AlphaFoldDB" id="A0A6B0UIG3"/>
<proteinExistence type="predicted"/>
<keyword evidence="1" id="KW-0812">Transmembrane</keyword>
<accession>A0A6B0UIG3</accession>
<name>A0A6B0UIG3_IXORI</name>
<feature type="transmembrane region" description="Helical" evidence="1">
    <location>
        <begin position="47"/>
        <end position="67"/>
    </location>
</feature>
<keyword evidence="1" id="KW-0472">Membrane</keyword>
<organism evidence="2">
    <name type="scientific">Ixodes ricinus</name>
    <name type="common">Common tick</name>
    <name type="synonym">Acarus ricinus</name>
    <dbReference type="NCBI Taxonomy" id="34613"/>
    <lineage>
        <taxon>Eukaryota</taxon>
        <taxon>Metazoa</taxon>
        <taxon>Ecdysozoa</taxon>
        <taxon>Arthropoda</taxon>
        <taxon>Chelicerata</taxon>
        <taxon>Arachnida</taxon>
        <taxon>Acari</taxon>
        <taxon>Parasitiformes</taxon>
        <taxon>Ixodida</taxon>
        <taxon>Ixodoidea</taxon>
        <taxon>Ixodidae</taxon>
        <taxon>Ixodinae</taxon>
        <taxon>Ixodes</taxon>
    </lineage>
</organism>
<sequence>MTWPSLVTTLGAVRSLKAVSGFHVLPTGWLIAASNWLTLLKGKGSEFTWWLAHFSLFFSLIITFPSVRSFLGGAGGGFTKNLRRFFLLTLMPVPPQDPQPGR</sequence>
<dbReference type="EMBL" id="GIFC01006410">
    <property type="protein sequence ID" value="MXU88493.1"/>
    <property type="molecule type" value="Transcribed_RNA"/>
</dbReference>
<keyword evidence="1" id="KW-1133">Transmembrane helix</keyword>
<evidence type="ECO:0000313" key="2">
    <source>
        <dbReference type="EMBL" id="MXU88493.1"/>
    </source>
</evidence>
<protein>
    <submittedName>
        <fullName evidence="2">Uncharacterized protein</fullName>
    </submittedName>
</protein>
<evidence type="ECO:0000256" key="1">
    <source>
        <dbReference type="SAM" id="Phobius"/>
    </source>
</evidence>